<dbReference type="Proteomes" id="UP001057402">
    <property type="component" value="Chromosome 11"/>
</dbReference>
<evidence type="ECO:0000313" key="2">
    <source>
        <dbReference type="Proteomes" id="UP001057402"/>
    </source>
</evidence>
<accession>A0ACB9LKJ3</accession>
<evidence type="ECO:0000313" key="1">
    <source>
        <dbReference type="EMBL" id="KAI4311513.1"/>
    </source>
</evidence>
<name>A0ACB9LKJ3_9MYRT</name>
<dbReference type="EMBL" id="CM042890">
    <property type="protein sequence ID" value="KAI4311513.1"/>
    <property type="molecule type" value="Genomic_DNA"/>
</dbReference>
<organism evidence="1 2">
    <name type="scientific">Melastoma candidum</name>
    <dbReference type="NCBI Taxonomy" id="119954"/>
    <lineage>
        <taxon>Eukaryota</taxon>
        <taxon>Viridiplantae</taxon>
        <taxon>Streptophyta</taxon>
        <taxon>Embryophyta</taxon>
        <taxon>Tracheophyta</taxon>
        <taxon>Spermatophyta</taxon>
        <taxon>Magnoliopsida</taxon>
        <taxon>eudicotyledons</taxon>
        <taxon>Gunneridae</taxon>
        <taxon>Pentapetalae</taxon>
        <taxon>rosids</taxon>
        <taxon>malvids</taxon>
        <taxon>Myrtales</taxon>
        <taxon>Melastomataceae</taxon>
        <taxon>Melastomatoideae</taxon>
        <taxon>Melastomateae</taxon>
        <taxon>Melastoma</taxon>
    </lineage>
</organism>
<protein>
    <submittedName>
        <fullName evidence="1">Uncharacterized protein</fullName>
    </submittedName>
</protein>
<sequence length="539" mass="61070">MLLSAANPPGGAAVPCDRPPLLPRPTSLPARRWVLKGRRSSGVEFRGDSLRKCSCLVSGGRLVARALDEEKQESVDASDEEKGSRPSIPEHDYAGTAYVPVYVMLPLGVVDMDCKLVDPLGLRDQLRMLKSINVDGIMVDCWWGIVEKAPQRYVWDGYKELFRMVRDLKLKIQVVLSFHECGGNVGDDVHIPLPYWVTEIGGKNPAIYFTDRDGRHNTECLTWGIDKERVLRGRTALEVYLDYMRSFRVEFDEFFQDGIISEIEIGLGPCGELRYPSYPAKHGWRYPGIGEFQCYDKYLMKSLRNAAEIRGHYFWGKGPENAGSHNSQPHETGFFRDGGDYDSYYGRFFLNWYSQVLIDHGDRVLTLANLAFEESCISVKLSGIHWWYKTASHAAELTAGFYNRSNRDGYEAIAMMLKKHKACLNFTCVELRTLDQYDDFPEALADPEGLVWQVLNAAWDAGISVASENALPCFDREGYNKILENAKPTDNPDGRHLAAFTYLRLSPTLMQAENFMEFECFVKKMHGEGVPDLAAARMR</sequence>
<reference evidence="2" key="1">
    <citation type="journal article" date="2023" name="Front. Plant Sci.">
        <title>Chromosomal-level genome assembly of Melastoma candidum provides insights into trichome evolution.</title>
        <authorList>
            <person name="Zhong Y."/>
            <person name="Wu W."/>
            <person name="Sun C."/>
            <person name="Zou P."/>
            <person name="Liu Y."/>
            <person name="Dai S."/>
            <person name="Zhou R."/>
        </authorList>
    </citation>
    <scope>NUCLEOTIDE SEQUENCE [LARGE SCALE GENOMIC DNA]</scope>
</reference>
<comment type="caution">
    <text evidence="1">The sequence shown here is derived from an EMBL/GenBank/DDBJ whole genome shotgun (WGS) entry which is preliminary data.</text>
</comment>
<proteinExistence type="predicted"/>
<gene>
    <name evidence="1" type="ORF">MLD38_036402</name>
</gene>
<keyword evidence="2" id="KW-1185">Reference proteome</keyword>